<dbReference type="PANTHER" id="PTHR43546">
    <property type="entry name" value="UPF0173 METAL-DEPENDENT HYDROLASE MJ1163-RELATED"/>
    <property type="match status" value="1"/>
</dbReference>
<reference evidence="2 5" key="2">
    <citation type="submission" date="2020-07" db="EMBL/GenBank/DDBJ databases">
        <authorList>
            <person name="Khare M."/>
        </authorList>
    </citation>
    <scope>NUCLEOTIDE SEQUENCE [LARGE SCALE GENOMIC DNA]</scope>
    <source>
        <strain evidence="2 5">P8776</strain>
    </source>
</reference>
<dbReference type="OrthoDB" id="9789133at2"/>
<gene>
    <name evidence="3" type="ORF">EKI59_10110</name>
    <name evidence="2" type="ORF">H0H28_08245</name>
</gene>
<dbReference type="EMBL" id="JACEOR010000337">
    <property type="protein sequence ID" value="MBA4505306.1"/>
    <property type="molecule type" value="Genomic_DNA"/>
</dbReference>
<dbReference type="InterPro" id="IPR001279">
    <property type="entry name" value="Metallo-B-lactamas"/>
</dbReference>
<dbReference type="Pfam" id="PF12706">
    <property type="entry name" value="Lactamase_B_2"/>
    <property type="match status" value="1"/>
</dbReference>
<dbReference type="SMART" id="SM00849">
    <property type="entry name" value="Lactamase_B"/>
    <property type="match status" value="1"/>
</dbReference>
<comment type="caution">
    <text evidence="3">The sequence shown here is derived from an EMBL/GenBank/DDBJ whole genome shotgun (WGS) entry which is preliminary data.</text>
</comment>
<evidence type="ECO:0000313" key="5">
    <source>
        <dbReference type="Proteomes" id="UP000580709"/>
    </source>
</evidence>
<proteinExistence type="predicted"/>
<name>A0A6C1TUZ8_9CORY</name>
<dbReference type="Proteomes" id="UP000580709">
    <property type="component" value="Unassembled WGS sequence"/>
</dbReference>
<dbReference type="Gene3D" id="3.60.15.10">
    <property type="entry name" value="Ribonuclease Z/Hydroxyacylglutathione hydrolase-like"/>
    <property type="match status" value="1"/>
</dbReference>
<dbReference type="AlphaFoldDB" id="A0A6C1TUZ8"/>
<dbReference type="InterPro" id="IPR050114">
    <property type="entry name" value="UPF0173_UPF0282_UlaG_hydrolase"/>
</dbReference>
<dbReference type="RefSeq" id="WP_144773653.1">
    <property type="nucleotide sequence ID" value="NZ_JACEOR010000337.1"/>
</dbReference>
<dbReference type="Proteomes" id="UP000336646">
    <property type="component" value="Unassembled WGS sequence"/>
</dbReference>
<evidence type="ECO:0000259" key="1">
    <source>
        <dbReference type="SMART" id="SM00849"/>
    </source>
</evidence>
<organism evidence="3 4">
    <name type="scientific">Corynebacterium sanguinis</name>
    <dbReference type="NCBI Taxonomy" id="2594913"/>
    <lineage>
        <taxon>Bacteria</taxon>
        <taxon>Bacillati</taxon>
        <taxon>Actinomycetota</taxon>
        <taxon>Actinomycetes</taxon>
        <taxon>Mycobacteriales</taxon>
        <taxon>Corynebacteriaceae</taxon>
        <taxon>Corynebacterium</taxon>
    </lineage>
</organism>
<keyword evidence="3" id="KW-0378">Hydrolase</keyword>
<protein>
    <submittedName>
        <fullName evidence="3">MBL fold metallo-hydrolase</fullName>
    </submittedName>
</protein>
<dbReference type="SUPFAM" id="SSF56281">
    <property type="entry name" value="Metallo-hydrolase/oxidoreductase"/>
    <property type="match status" value="1"/>
</dbReference>
<feature type="domain" description="Metallo-beta-lactamase" evidence="1">
    <location>
        <begin position="8"/>
        <end position="181"/>
    </location>
</feature>
<evidence type="ECO:0000313" key="4">
    <source>
        <dbReference type="Proteomes" id="UP000336646"/>
    </source>
</evidence>
<sequence length="280" mass="30402">MITSTFYGTSSVHLTDGETSIFVDAFLTRPSLARLVVGRLRPSDSEIDAALGRGGVDKLDALFVAHSHYDHLMDAPAVVKKVGGTMYGSESTLNYGRGEGLADSQMTLIADGDDIAVGAFTVRVIEAPHSPGNIAPGFIRDRLSSPCHTLKFKDGGCFVFHFSHPEGNILVLPIANYIPGFLDGLKARVVYLGIGALGRQSDDFRSEYWRHTVEQLEPELVIPVHWDHFGHSLSKPLKPLPVPADNVAKSREFLAAQDANVHFPLAFESVRLTPEGAVVQ</sequence>
<dbReference type="PANTHER" id="PTHR43546:SF3">
    <property type="entry name" value="UPF0173 METAL-DEPENDENT HYDROLASE MJ1163"/>
    <property type="match status" value="1"/>
</dbReference>
<reference evidence="3 4" key="1">
    <citation type="submission" date="2018-12" db="EMBL/GenBank/DDBJ databases">
        <title>Corynebacterium sanguinis sp. nov., a clinically-associated and environmental corynebacterium.</title>
        <authorList>
            <person name="Gonzales-Siles L."/>
            <person name="Jaen-Luchoro D."/>
            <person name="Cardew S."/>
            <person name="Inganas E."/>
            <person name="Ohlen M."/>
            <person name="Jensie-Markopolous S."/>
            <person name="Pinyeiro-Iglesias B."/>
            <person name="Molin K."/>
            <person name="Skovbjerg S."/>
            <person name="Svensson-Stadler L."/>
            <person name="Funke G."/>
            <person name="Moore E.R.B."/>
        </authorList>
    </citation>
    <scope>NUCLEOTIDE SEQUENCE [LARGE SCALE GENOMIC DNA]</scope>
    <source>
        <strain evidence="3 4">58734</strain>
    </source>
</reference>
<dbReference type="GO" id="GO:0016787">
    <property type="term" value="F:hydrolase activity"/>
    <property type="evidence" value="ECO:0007669"/>
    <property type="project" value="UniProtKB-KW"/>
</dbReference>
<keyword evidence="5" id="KW-1185">Reference proteome</keyword>
<dbReference type="InterPro" id="IPR036866">
    <property type="entry name" value="RibonucZ/Hydroxyglut_hydro"/>
</dbReference>
<accession>A0A6C1TUZ8</accession>
<evidence type="ECO:0000313" key="3">
    <source>
        <dbReference type="EMBL" id="TVS26780.1"/>
    </source>
</evidence>
<dbReference type="CDD" id="cd06262">
    <property type="entry name" value="metallo-hydrolase-like_MBL-fold"/>
    <property type="match status" value="1"/>
</dbReference>
<dbReference type="EMBL" id="RXIR01000026">
    <property type="protein sequence ID" value="TVS26780.1"/>
    <property type="molecule type" value="Genomic_DNA"/>
</dbReference>
<evidence type="ECO:0000313" key="2">
    <source>
        <dbReference type="EMBL" id="MBA4505306.1"/>
    </source>
</evidence>